<dbReference type="EMBL" id="KJ829260">
    <property type="protein sequence ID" value="AII28359.1"/>
    <property type="molecule type" value="Genomic_DNA"/>
</dbReference>
<protein>
    <recommendedName>
        <fullName evidence="4">50S ribosomal protein L32</fullName>
    </recommendedName>
</protein>
<name>A0A076G8S2_BPMCO</name>
<evidence type="ECO:0000313" key="3">
    <source>
        <dbReference type="Proteomes" id="UP000028668"/>
    </source>
</evidence>
<evidence type="ECO:0008006" key="4">
    <source>
        <dbReference type="Google" id="ProtNLM"/>
    </source>
</evidence>
<evidence type="ECO:0000256" key="1">
    <source>
        <dbReference type="SAM" id="MobiDB-lite"/>
    </source>
</evidence>
<gene>
    <name evidence="2" type="primary">120</name>
    <name evidence="2" type="ORF">PBI_YUNGJAMAL_120</name>
</gene>
<proteinExistence type="predicted"/>
<feature type="region of interest" description="Disordered" evidence="1">
    <location>
        <begin position="16"/>
        <end position="48"/>
    </location>
</feature>
<organism evidence="2 3">
    <name type="scientific">Mycobacterium phage YungJamal</name>
    <dbReference type="NCBI Taxonomy" id="1505226"/>
    <lineage>
        <taxon>Viruses</taxon>
        <taxon>Duplodnaviria</taxon>
        <taxon>Heunggongvirae</taxon>
        <taxon>Uroviricota</taxon>
        <taxon>Caudoviricetes</taxon>
        <taxon>Corndogvirus</taxon>
        <taxon>Mycobacterium phage Corndog</taxon>
    </lineage>
</organism>
<sequence length="86" mass="9898">MARVFGFRTGRNSLAFHRSTSNSARRVREREKEKVMATKTSHRRAARKQRNNLVLQVPACSKCGHSILSIECYYSCWPTGRKEAAR</sequence>
<accession>A0A076G8S2</accession>
<dbReference type="Proteomes" id="UP000028668">
    <property type="component" value="Segment"/>
</dbReference>
<reference evidence="2" key="1">
    <citation type="submission" date="2014-05" db="EMBL/GenBank/DDBJ databases">
        <authorList>
            <person name="Pacey E."/>
            <person name="Bowman C.A."/>
            <person name="Russell D.A."/>
            <person name="Pope W.H."/>
            <person name="Jacobs-Sera D."/>
            <person name="Hendrix R.W."/>
            <person name="Hatfull G.F."/>
        </authorList>
    </citation>
    <scope>NUCLEOTIDE SEQUENCE [LARGE SCALE GENOMIC DNA]</scope>
</reference>
<feature type="compositionally biased region" description="Basic and acidic residues" evidence="1">
    <location>
        <begin position="26"/>
        <end position="36"/>
    </location>
</feature>
<evidence type="ECO:0000313" key="2">
    <source>
        <dbReference type="EMBL" id="AII28359.1"/>
    </source>
</evidence>